<gene>
    <name evidence="2" type="ORF">PPL_03246</name>
</gene>
<evidence type="ECO:0000313" key="3">
    <source>
        <dbReference type="Proteomes" id="UP000001396"/>
    </source>
</evidence>
<sequence>MSQQQHPLFTCWVEFSNKKDELTFENTANYNRLIPVIRGSKQLAVGDGSIDLFSDAAKTIQLDVETPVDRNLQRIYVATTQPQQEFKVGQILYREYNDYDIEFVERDSFFDIIVSNLSEGFKYRGTVEKQEQVFFLIAGGSGTGKSRAAYELSRIPEAKLIGIDQTLRRSLQSAIYIEINFLNGSSYHPQLDSLSADIRIGMRLAISSGIYGCKVIDHLIASSSRFTINQVIDDLIISVQQNGSPITQSNPLTIILHLDEFQQYIKSLPQSHNNDKSESFKLLLDAIGVIMVKRKDIFLIPVCTGTSSIDIVNLKSNYQRICIGFNPLSRRESLEPFIEHYKHPNRDKKGYLSQILIKYHGLFEIGLGDTGFIPREISFYLRCCNSYLFEFSKSCYDKISRLSMSSITNLKVVKKILLLAITQTPVSLSTKLGELDGNQITVNQIRLSGNLYLEQIDTVSTDSEESAHVDNKRKSKLFDLTPQKSQKSYSSSLPSRLSTSSTGSSTDSSSSTSSASSSASVEERDATQYTIFISFYNMVVLNSLLVDKRLFPSELLFFPSPTKFWTWKDFEELFPRICIAKINAHVKLKHNLTIQLLLKGVYGIEEITNDILTSVPKKVIFDEETNPFKAPNFEDTAIHICKRNTESVDHIFKLTGKQGITSIFVQCKFSDNVNNKKIYQISNSEVIKLAGHFFSKLDDSISANTVYFLVTNRIVDKSVIEDFQKKKDRKKFKINQFLFVLSYHNFNTFFTRTFAHRGLIDTNINDKQFKDHTIIN</sequence>
<evidence type="ECO:0000256" key="1">
    <source>
        <dbReference type="SAM" id="MobiDB-lite"/>
    </source>
</evidence>
<proteinExistence type="predicted"/>
<name>D3B4C4_HETP5</name>
<accession>D3B4C4</accession>
<dbReference type="GeneID" id="31358769"/>
<reference evidence="2 3" key="1">
    <citation type="journal article" date="2011" name="Genome Res.">
        <title>Phylogeny-wide analysis of social amoeba genomes highlights ancient origins for complex intercellular communication.</title>
        <authorList>
            <person name="Heidel A.J."/>
            <person name="Lawal H.M."/>
            <person name="Felder M."/>
            <person name="Schilde C."/>
            <person name="Helps N.R."/>
            <person name="Tunggal B."/>
            <person name="Rivero F."/>
            <person name="John U."/>
            <person name="Schleicher M."/>
            <person name="Eichinger L."/>
            <person name="Platzer M."/>
            <person name="Noegel A.A."/>
            <person name="Schaap P."/>
            <person name="Gloeckner G."/>
        </authorList>
    </citation>
    <scope>NUCLEOTIDE SEQUENCE [LARGE SCALE GENOMIC DNA]</scope>
    <source>
        <strain evidence="3">ATCC 26659 / Pp 5 / PN500</strain>
    </source>
</reference>
<dbReference type="Proteomes" id="UP000001396">
    <property type="component" value="Unassembled WGS sequence"/>
</dbReference>
<dbReference type="SUPFAM" id="SSF52540">
    <property type="entry name" value="P-loop containing nucleoside triphosphate hydrolases"/>
    <property type="match status" value="1"/>
</dbReference>
<dbReference type="AlphaFoldDB" id="D3B4C4"/>
<comment type="caution">
    <text evidence="2">The sequence shown here is derived from an EMBL/GenBank/DDBJ whole genome shotgun (WGS) entry which is preliminary data.</text>
</comment>
<dbReference type="InterPro" id="IPR027417">
    <property type="entry name" value="P-loop_NTPase"/>
</dbReference>
<feature type="region of interest" description="Disordered" evidence="1">
    <location>
        <begin position="481"/>
        <end position="519"/>
    </location>
</feature>
<feature type="compositionally biased region" description="Low complexity" evidence="1">
    <location>
        <begin position="485"/>
        <end position="519"/>
    </location>
</feature>
<keyword evidence="3" id="KW-1185">Reference proteome</keyword>
<dbReference type="InParanoid" id="D3B4C4"/>
<organism evidence="2 3">
    <name type="scientific">Heterostelium pallidum (strain ATCC 26659 / Pp 5 / PN500)</name>
    <name type="common">Cellular slime mold</name>
    <name type="synonym">Polysphondylium pallidum</name>
    <dbReference type="NCBI Taxonomy" id="670386"/>
    <lineage>
        <taxon>Eukaryota</taxon>
        <taxon>Amoebozoa</taxon>
        <taxon>Evosea</taxon>
        <taxon>Eumycetozoa</taxon>
        <taxon>Dictyostelia</taxon>
        <taxon>Acytosteliales</taxon>
        <taxon>Acytosteliaceae</taxon>
        <taxon>Heterostelium</taxon>
    </lineage>
</organism>
<dbReference type="EMBL" id="ADBJ01000010">
    <property type="protein sequence ID" value="EFA84172.1"/>
    <property type="molecule type" value="Genomic_DNA"/>
</dbReference>
<evidence type="ECO:0000313" key="2">
    <source>
        <dbReference type="EMBL" id="EFA84172.1"/>
    </source>
</evidence>
<protein>
    <submittedName>
        <fullName evidence="2">Uncharacterized protein</fullName>
    </submittedName>
</protein>
<dbReference type="RefSeq" id="XP_020436289.1">
    <property type="nucleotide sequence ID" value="XM_020574217.1"/>
</dbReference>
<dbReference type="OMA" id="CKRNTES"/>